<gene>
    <name evidence="1" type="ORF">HGA03_16095</name>
</gene>
<comment type="caution">
    <text evidence="1">The sequence shown here is derived from an EMBL/GenBank/DDBJ whole genome shotgun (WGS) entry which is preliminary data.</text>
</comment>
<proteinExistence type="predicted"/>
<dbReference type="SUPFAM" id="SSF48239">
    <property type="entry name" value="Terpenoid cyclases/Protein prenyltransferases"/>
    <property type="match status" value="1"/>
</dbReference>
<sequence>MNTHAVDRRPVADGSGIELSCPAGRWRAAAPVQILVVAPGQAVPRTVAVPYTAIRRDRAGGMHGTATVRVSPGCTVQVEDHWSGGTQLTLRRSVRVEGTAPGGFASAVGLARVTAEDWPELEITAPGLVYGHARPVSAWTLGGPEALCSGLRDVLIREDRLSAPHLTVRYPDGVALTVHREGGTRATVAADGLDEHGGIVIDPRVDLVALGGRSTAGGVEVGGAYPAAEGEWSYTSGGLPLTGLPGWRMTLHPLRDGLRHGVTLAWTVMPPADRATHLAQAREAAWRRHRPTAEPVAAREYLLPVARVLAGQVRTAPTGGAGVGLESDPRTGLPVPGATAAVMGFVGAGTDVGACLLRIADLIRAGDLPRPDATGPTGPAEADLLAATGSAVLDTFAALPLNPPAGEGWDLATGAVTTYRDLNGIPAVFARALAEGGRAALAAAAGRTGPAADRWRAWARSGAAFLRGQQRADGSFPRAWRAGTGDVLQSSPTATASVVPFLIEAAGPDPAGLEAAVRAGEEVWARVGERLAYAGATLDNPDVVDKEGAILAARAFLALHRRTGEDAWLDRALHAGRVAESWVHLVDLPMPADAPWPDLHWKPGRSTVGLQLITSGVTMSDGFLVADAATFADLALRSGQAWPGRVARLVHHGSLAMLATADRTWDLAGPGWQQEHWGLGPRRGYGLNRHWLPWTAVAVLDGYLRLHDLGPAAEALVGLDG</sequence>
<name>A0A7X6R0J1_9CELL</name>
<evidence type="ECO:0000313" key="2">
    <source>
        <dbReference type="Proteomes" id="UP000581206"/>
    </source>
</evidence>
<accession>A0A7X6R0J1</accession>
<dbReference type="AlphaFoldDB" id="A0A7X6R0J1"/>
<keyword evidence="2" id="KW-1185">Reference proteome</keyword>
<dbReference type="EMBL" id="JAAXOX010000012">
    <property type="protein sequence ID" value="NKY24191.1"/>
    <property type="molecule type" value="Genomic_DNA"/>
</dbReference>
<organism evidence="1 2">
    <name type="scientific">Cellulomonas denverensis</name>
    <dbReference type="NCBI Taxonomy" id="264297"/>
    <lineage>
        <taxon>Bacteria</taxon>
        <taxon>Bacillati</taxon>
        <taxon>Actinomycetota</taxon>
        <taxon>Actinomycetes</taxon>
        <taxon>Micrococcales</taxon>
        <taxon>Cellulomonadaceae</taxon>
        <taxon>Cellulomonas</taxon>
    </lineage>
</organism>
<dbReference type="RefSeq" id="WP_168631318.1">
    <property type="nucleotide sequence ID" value="NZ_BONL01000008.1"/>
</dbReference>
<dbReference type="Proteomes" id="UP000581206">
    <property type="component" value="Unassembled WGS sequence"/>
</dbReference>
<protein>
    <submittedName>
        <fullName evidence="1">Uncharacterized protein</fullName>
    </submittedName>
</protein>
<reference evidence="1 2" key="1">
    <citation type="submission" date="2020-04" db="EMBL/GenBank/DDBJ databases">
        <title>MicrobeNet Type strains.</title>
        <authorList>
            <person name="Nicholson A.C."/>
        </authorList>
    </citation>
    <scope>NUCLEOTIDE SEQUENCE [LARGE SCALE GENOMIC DNA]</scope>
    <source>
        <strain evidence="1 2">ATCC BAA-788</strain>
    </source>
</reference>
<dbReference type="InterPro" id="IPR008930">
    <property type="entry name" value="Terpenoid_cyclase/PrenylTrfase"/>
</dbReference>
<evidence type="ECO:0000313" key="1">
    <source>
        <dbReference type="EMBL" id="NKY24191.1"/>
    </source>
</evidence>